<evidence type="ECO:0000313" key="3">
    <source>
        <dbReference type="Proteomes" id="UP000255505"/>
    </source>
</evidence>
<organism evidence="2 3">
    <name type="scientific">Cupriavidus taiwanensis</name>
    <dbReference type="NCBI Taxonomy" id="164546"/>
    <lineage>
        <taxon>Bacteria</taxon>
        <taxon>Pseudomonadati</taxon>
        <taxon>Pseudomonadota</taxon>
        <taxon>Betaproteobacteria</taxon>
        <taxon>Burkholderiales</taxon>
        <taxon>Burkholderiaceae</taxon>
        <taxon>Cupriavidus</taxon>
    </lineage>
</organism>
<dbReference type="Proteomes" id="UP000255505">
    <property type="component" value="Plasmid II"/>
</dbReference>
<keyword evidence="2" id="KW-0614">Plasmid</keyword>
<dbReference type="AlphaFoldDB" id="A0A375ITP5"/>
<feature type="compositionally biased region" description="Basic residues" evidence="1">
    <location>
        <begin position="49"/>
        <end position="79"/>
    </location>
</feature>
<sequence>MRANGVRADTATTRPHSGGSFRILRVRGDPDGFATHPDPSIIRHDRPPGTRRKPSVGRRLARPGGTRGKKPGAHRPALR</sequence>
<evidence type="ECO:0000256" key="1">
    <source>
        <dbReference type="SAM" id="MobiDB-lite"/>
    </source>
</evidence>
<gene>
    <name evidence="2" type="ORF">CT19425_MP80421</name>
</gene>
<name>A0A375ITP5_9BURK</name>
<proteinExistence type="predicted"/>
<dbReference type="EMBL" id="LT991977">
    <property type="protein sequence ID" value="SPK76792.1"/>
    <property type="molecule type" value="Genomic_DNA"/>
</dbReference>
<evidence type="ECO:0000313" key="2">
    <source>
        <dbReference type="EMBL" id="SPK76792.1"/>
    </source>
</evidence>
<protein>
    <submittedName>
        <fullName evidence="2">Uncharacterized protein</fullName>
    </submittedName>
</protein>
<feature type="region of interest" description="Disordered" evidence="1">
    <location>
        <begin position="1"/>
        <end position="79"/>
    </location>
</feature>
<geneLocation type="plasmid" evidence="2">
    <name>II</name>
</geneLocation>
<reference evidence="2 3" key="1">
    <citation type="submission" date="2018-01" db="EMBL/GenBank/DDBJ databases">
        <authorList>
            <person name="Gaut B.S."/>
            <person name="Morton B.R."/>
            <person name="Clegg M.T."/>
            <person name="Duvall M.R."/>
        </authorList>
    </citation>
    <scope>NUCLEOTIDE SEQUENCE [LARGE SCALE GENOMIC DNA]</scope>
    <source>
        <strain evidence="2">Cupriavidus taiwanensis LMG 19425</strain>
        <plasmid evidence="3">Plasmid ii</plasmid>
    </source>
</reference>
<accession>A0A375ITP5</accession>